<dbReference type="EMBL" id="CM016559">
    <property type="protein sequence ID" value="TKW02677.1"/>
    <property type="molecule type" value="Genomic_DNA"/>
</dbReference>
<organism evidence="1 2">
    <name type="scientific">Setaria viridis</name>
    <name type="common">Green bristlegrass</name>
    <name type="synonym">Setaria italica subsp. viridis</name>
    <dbReference type="NCBI Taxonomy" id="4556"/>
    <lineage>
        <taxon>Eukaryota</taxon>
        <taxon>Viridiplantae</taxon>
        <taxon>Streptophyta</taxon>
        <taxon>Embryophyta</taxon>
        <taxon>Tracheophyta</taxon>
        <taxon>Spermatophyta</taxon>
        <taxon>Magnoliopsida</taxon>
        <taxon>Liliopsida</taxon>
        <taxon>Poales</taxon>
        <taxon>Poaceae</taxon>
        <taxon>PACMAD clade</taxon>
        <taxon>Panicoideae</taxon>
        <taxon>Panicodae</taxon>
        <taxon>Paniceae</taxon>
        <taxon>Cenchrinae</taxon>
        <taxon>Setaria</taxon>
    </lineage>
</organism>
<dbReference type="Proteomes" id="UP000298652">
    <property type="component" value="Chromosome 8"/>
</dbReference>
<evidence type="ECO:0000313" key="2">
    <source>
        <dbReference type="Proteomes" id="UP000298652"/>
    </source>
</evidence>
<dbReference type="SUPFAM" id="SSF48403">
    <property type="entry name" value="Ankyrin repeat"/>
    <property type="match status" value="1"/>
</dbReference>
<proteinExistence type="predicted"/>
<gene>
    <name evidence="1" type="ORF">SEVIR_8G255800v2</name>
</gene>
<dbReference type="InterPro" id="IPR036770">
    <property type="entry name" value="Ankyrin_rpt-contain_sf"/>
</dbReference>
<evidence type="ECO:0000313" key="1">
    <source>
        <dbReference type="EMBL" id="TKW02677.1"/>
    </source>
</evidence>
<sequence>MEECVAALAMPLLVVEENISAPTKRSCYNSIVDEALQIGDTNVTNMLLMGNTDVDEADPEQDTETYLCCSVSSSTQEPRILWLLLKNVAGNFQGKMHDLTPAHSAAAKRSYKTFQNFVAGKNVSMSFVKPLWRFGANTKVQNL</sequence>
<protein>
    <submittedName>
        <fullName evidence="1">Uncharacterized protein</fullName>
    </submittedName>
</protein>
<dbReference type="Gramene" id="TKW02677">
    <property type="protein sequence ID" value="TKW02677"/>
    <property type="gene ID" value="SEVIR_8G255800v2"/>
</dbReference>
<reference evidence="1" key="1">
    <citation type="submission" date="2019-03" db="EMBL/GenBank/DDBJ databases">
        <title>WGS assembly of Setaria viridis.</title>
        <authorList>
            <person name="Huang P."/>
            <person name="Jenkins J."/>
            <person name="Grimwood J."/>
            <person name="Barry K."/>
            <person name="Healey A."/>
            <person name="Mamidi S."/>
            <person name="Sreedasyam A."/>
            <person name="Shu S."/>
            <person name="Feldman M."/>
            <person name="Wu J."/>
            <person name="Yu Y."/>
            <person name="Chen C."/>
            <person name="Johnson J."/>
            <person name="Rokhsar D."/>
            <person name="Baxter I."/>
            <person name="Schmutz J."/>
            <person name="Brutnell T."/>
            <person name="Kellogg E."/>
        </authorList>
    </citation>
    <scope>NUCLEOTIDE SEQUENCE [LARGE SCALE GENOMIC DNA]</scope>
</reference>
<accession>A0A4U6TXZ4</accession>
<dbReference type="Gene3D" id="1.25.40.20">
    <property type="entry name" value="Ankyrin repeat-containing domain"/>
    <property type="match status" value="1"/>
</dbReference>
<keyword evidence="2" id="KW-1185">Reference proteome</keyword>
<name>A0A4U6TXZ4_SETVI</name>
<dbReference type="AlphaFoldDB" id="A0A4U6TXZ4"/>